<dbReference type="RefSeq" id="WP_125003799.1">
    <property type="nucleotide sequence ID" value="NZ_BHYK01000021.1"/>
</dbReference>
<accession>A0A401UQ93</accession>
<dbReference type="EMBL" id="BHYK01000021">
    <property type="protein sequence ID" value="GCD11722.1"/>
    <property type="molecule type" value="Genomic_DNA"/>
</dbReference>
<gene>
    <name evidence="1" type="ORF">Ctaglu_33450</name>
</gene>
<reference evidence="1 2" key="1">
    <citation type="submission" date="2018-11" db="EMBL/GenBank/DDBJ databases">
        <title>Genome sequencing and assembly of Clostridium tagluense strain A121.</title>
        <authorList>
            <person name="Murakami T."/>
            <person name="Segawa T."/>
            <person name="Shcherbakova V.A."/>
            <person name="Mori H."/>
            <person name="Yoshimura Y."/>
        </authorList>
    </citation>
    <scope>NUCLEOTIDE SEQUENCE [LARGE SCALE GENOMIC DNA]</scope>
    <source>
        <strain evidence="1 2">A121</strain>
    </source>
</reference>
<sequence>MKIGYINQTIIDSIRGNILYGYEKGLKVEVIAEYEDTTIIGDKVTLVRLIDEDRDKYMDGYYDYESMFNSLQLIVSCKIDVEIDIELQARLNEGTRLSKESLKEGEENKLKKENGDFNHWEHKCLDAMIKWVISEIKINENKQGEL</sequence>
<evidence type="ECO:0000313" key="1">
    <source>
        <dbReference type="EMBL" id="GCD11722.1"/>
    </source>
</evidence>
<comment type="caution">
    <text evidence="1">The sequence shown here is derived from an EMBL/GenBank/DDBJ whole genome shotgun (WGS) entry which is preliminary data.</text>
</comment>
<dbReference type="Proteomes" id="UP000287872">
    <property type="component" value="Unassembled WGS sequence"/>
</dbReference>
<proteinExistence type="predicted"/>
<organism evidence="1 2">
    <name type="scientific">Clostridium tagluense</name>
    <dbReference type="NCBI Taxonomy" id="360422"/>
    <lineage>
        <taxon>Bacteria</taxon>
        <taxon>Bacillati</taxon>
        <taxon>Bacillota</taxon>
        <taxon>Clostridia</taxon>
        <taxon>Eubacteriales</taxon>
        <taxon>Clostridiaceae</taxon>
        <taxon>Clostridium</taxon>
    </lineage>
</organism>
<evidence type="ECO:0000313" key="2">
    <source>
        <dbReference type="Proteomes" id="UP000287872"/>
    </source>
</evidence>
<dbReference type="AlphaFoldDB" id="A0A401UQ93"/>
<keyword evidence="2" id="KW-1185">Reference proteome</keyword>
<protein>
    <submittedName>
        <fullName evidence="1">Uncharacterized protein</fullName>
    </submittedName>
</protein>
<name>A0A401UQ93_9CLOT</name>